<proteinExistence type="predicted"/>
<evidence type="ECO:0000256" key="2">
    <source>
        <dbReference type="SAM" id="SignalP"/>
    </source>
</evidence>
<feature type="chain" id="PRO_5039313910" evidence="2">
    <location>
        <begin position="32"/>
        <end position="296"/>
    </location>
</feature>
<name>A0A8H9L219_9MICO</name>
<feature type="region of interest" description="Disordered" evidence="1">
    <location>
        <begin position="114"/>
        <end position="182"/>
    </location>
</feature>
<organism evidence="3 4">
    <name type="scientific">Promicromonospora citrea</name>
    <dbReference type="NCBI Taxonomy" id="43677"/>
    <lineage>
        <taxon>Bacteria</taxon>
        <taxon>Bacillati</taxon>
        <taxon>Actinomycetota</taxon>
        <taxon>Actinomycetes</taxon>
        <taxon>Micrococcales</taxon>
        <taxon>Promicromonosporaceae</taxon>
        <taxon>Promicromonospora</taxon>
    </lineage>
</organism>
<evidence type="ECO:0000256" key="1">
    <source>
        <dbReference type="SAM" id="MobiDB-lite"/>
    </source>
</evidence>
<evidence type="ECO:0000313" key="4">
    <source>
        <dbReference type="Proteomes" id="UP000655589"/>
    </source>
</evidence>
<dbReference type="Proteomes" id="UP000655589">
    <property type="component" value="Unassembled WGS sequence"/>
</dbReference>
<protein>
    <submittedName>
        <fullName evidence="3">Uncharacterized protein</fullName>
    </submittedName>
</protein>
<feature type="signal peptide" evidence="2">
    <location>
        <begin position="1"/>
        <end position="31"/>
    </location>
</feature>
<dbReference type="EMBL" id="BMPT01000003">
    <property type="protein sequence ID" value="GGM16742.1"/>
    <property type="molecule type" value="Genomic_DNA"/>
</dbReference>
<feature type="compositionally biased region" description="Low complexity" evidence="1">
    <location>
        <begin position="114"/>
        <end position="127"/>
    </location>
</feature>
<evidence type="ECO:0000313" key="3">
    <source>
        <dbReference type="EMBL" id="GGM16742.1"/>
    </source>
</evidence>
<sequence>MIDLRPTSRRQHRALAVVVAAAVLVPAAAFSAGGQAQAASLAAQRQELLDQSVVTDVSEAEQVVRVDVARDPEAADAWLEESARLLDGWTVVVAGTEPLAGPERADLDAAALAATEQPTTEQSTTEQRSAMPPSAMPPVDGGCPEIPDGPRSPDGGTTPYLGCGPGAPVEPTGGLQATAEGQAVRGQEITGASADATLAAAVDEVLAAYLPGAGLAPTTVHLDHSAATVDVDAAFAQALPEAGVYPGDVWEALLFTVHSNGAVDSVTFTLDGDCLAFAYATGGDMCAPTALPIELG</sequence>
<dbReference type="AlphaFoldDB" id="A0A8H9L219"/>
<reference evidence="3" key="1">
    <citation type="journal article" date="2014" name="Int. J. Syst. Evol. Microbiol.">
        <title>Complete genome sequence of Corynebacterium casei LMG S-19264T (=DSM 44701T), isolated from a smear-ripened cheese.</title>
        <authorList>
            <consortium name="US DOE Joint Genome Institute (JGI-PGF)"/>
            <person name="Walter F."/>
            <person name="Albersmeier A."/>
            <person name="Kalinowski J."/>
            <person name="Ruckert C."/>
        </authorList>
    </citation>
    <scope>NUCLEOTIDE SEQUENCE</scope>
    <source>
        <strain evidence="3">JCM 3051</strain>
    </source>
</reference>
<accession>A0A8H9L219</accession>
<reference evidence="3" key="2">
    <citation type="submission" date="2020-09" db="EMBL/GenBank/DDBJ databases">
        <authorList>
            <person name="Sun Q."/>
            <person name="Ohkuma M."/>
        </authorList>
    </citation>
    <scope>NUCLEOTIDE SEQUENCE</scope>
    <source>
        <strain evidence="3">JCM 3051</strain>
    </source>
</reference>
<keyword evidence="2" id="KW-0732">Signal</keyword>
<comment type="caution">
    <text evidence="3">The sequence shown here is derived from an EMBL/GenBank/DDBJ whole genome shotgun (WGS) entry which is preliminary data.</text>
</comment>
<dbReference type="RefSeq" id="WP_171107027.1">
    <property type="nucleotide sequence ID" value="NZ_BMPT01000003.1"/>
</dbReference>
<keyword evidence="4" id="KW-1185">Reference proteome</keyword>
<gene>
    <name evidence="3" type="ORF">GCM10010102_10500</name>
</gene>